<keyword evidence="1" id="KW-0862">Zinc</keyword>
<dbReference type="CDD" id="cd00303">
    <property type="entry name" value="retropepsin_like"/>
    <property type="match status" value="1"/>
</dbReference>
<accession>A0ABQ4Y4U2</accession>
<comment type="caution">
    <text evidence="4">The sequence shown here is derived from an EMBL/GenBank/DDBJ whole genome shotgun (WGS) entry which is preliminary data.</text>
</comment>
<reference evidence="4" key="2">
    <citation type="submission" date="2022-01" db="EMBL/GenBank/DDBJ databases">
        <authorList>
            <person name="Yamashiro T."/>
            <person name="Shiraishi A."/>
            <person name="Satake H."/>
            <person name="Nakayama K."/>
        </authorList>
    </citation>
    <scope>NUCLEOTIDE SEQUENCE</scope>
</reference>
<proteinExistence type="predicted"/>
<organism evidence="4 5">
    <name type="scientific">Tanacetum coccineum</name>
    <dbReference type="NCBI Taxonomy" id="301880"/>
    <lineage>
        <taxon>Eukaryota</taxon>
        <taxon>Viridiplantae</taxon>
        <taxon>Streptophyta</taxon>
        <taxon>Embryophyta</taxon>
        <taxon>Tracheophyta</taxon>
        <taxon>Spermatophyta</taxon>
        <taxon>Magnoliopsida</taxon>
        <taxon>eudicotyledons</taxon>
        <taxon>Gunneridae</taxon>
        <taxon>Pentapetalae</taxon>
        <taxon>asterids</taxon>
        <taxon>campanulids</taxon>
        <taxon>Asterales</taxon>
        <taxon>Asteraceae</taxon>
        <taxon>Asteroideae</taxon>
        <taxon>Anthemideae</taxon>
        <taxon>Anthemidinae</taxon>
        <taxon>Tanacetum</taxon>
    </lineage>
</organism>
<evidence type="ECO:0000259" key="3">
    <source>
        <dbReference type="PROSITE" id="PS50158"/>
    </source>
</evidence>
<evidence type="ECO:0000256" key="1">
    <source>
        <dbReference type="PROSITE-ProRule" id="PRU00047"/>
    </source>
</evidence>
<dbReference type="PANTHER" id="PTHR15503:SF45">
    <property type="entry name" value="RNA-DIRECTED DNA POLYMERASE HOMOLOG"/>
    <property type="match status" value="1"/>
</dbReference>
<dbReference type="InterPro" id="IPR021109">
    <property type="entry name" value="Peptidase_aspartic_dom_sf"/>
</dbReference>
<dbReference type="PANTHER" id="PTHR15503">
    <property type="entry name" value="LDOC1 RELATED"/>
    <property type="match status" value="1"/>
</dbReference>
<keyword evidence="4" id="KW-0548">Nucleotidyltransferase</keyword>
<dbReference type="InterPro" id="IPR032567">
    <property type="entry name" value="RTL1-rel"/>
</dbReference>
<keyword evidence="1" id="KW-0863">Zinc-finger</keyword>
<keyword evidence="5" id="KW-1185">Reference proteome</keyword>
<feature type="region of interest" description="Disordered" evidence="2">
    <location>
        <begin position="39"/>
        <end position="78"/>
    </location>
</feature>
<keyword evidence="4" id="KW-0695">RNA-directed DNA polymerase</keyword>
<dbReference type="InterPro" id="IPR001878">
    <property type="entry name" value="Znf_CCHC"/>
</dbReference>
<name>A0ABQ4Y4U2_9ASTR</name>
<dbReference type="PROSITE" id="PS00141">
    <property type="entry name" value="ASP_PROTEASE"/>
    <property type="match status" value="1"/>
</dbReference>
<reference evidence="4" key="1">
    <citation type="journal article" date="2022" name="Int. J. Mol. Sci.">
        <title>Draft Genome of Tanacetum Coccineum: Genomic Comparison of Closely Related Tanacetum-Family Plants.</title>
        <authorList>
            <person name="Yamashiro T."/>
            <person name="Shiraishi A."/>
            <person name="Nakayama K."/>
            <person name="Satake H."/>
        </authorList>
    </citation>
    <scope>NUCLEOTIDE SEQUENCE</scope>
</reference>
<evidence type="ECO:0000256" key="2">
    <source>
        <dbReference type="SAM" id="MobiDB-lite"/>
    </source>
</evidence>
<dbReference type="InterPro" id="IPR001969">
    <property type="entry name" value="Aspartic_peptidase_AS"/>
</dbReference>
<keyword evidence="1" id="KW-0479">Metal-binding</keyword>
<sequence>MTITRSEMTPEAIKELIAQLVAEALANCEATRAVNALEAESQSQNDNDGDDGNGGNRNGNHGDGGNNKNGNPNENGRGLTRWFKNMETVFHISNCLEVYQVKYATCTLLDSALTWWNSHKRTVGVNSAFAMTWRGLMKLMTEVYCLRNEIQKMETKLWNLTMKNNDLAVYTQRFQELTLLCTRMVPAYTAGGNEGRVYAGPHPLCNKCKLHHVGPCTVKCRSCGNIGHLTRDCKPIVPAAVNQRVPVVNQRSVFEYVRQRHFKKDFPKLKDQNHGNKPVIPEVRGKAYAIGGGDANLGSNVVTGTFLLNNHYAFVLFDSGADRSFMSTNFITLLDVILDTLDISYAVELADGRITETNIVLRGCTIGLLGHPFNIDLMPVELGSFDVIIGMDWLVNNHALIVCDEKIVSIPFGDKILIIQGDRSDKGKKSTLSIILCMKTKNYTEKGFQVFLAQVIKKEAEVKSKEKRLEDVPIVRKFLNVFPEDLPGLPPAR</sequence>
<feature type="compositionally biased region" description="Low complexity" evidence="2">
    <location>
        <begin position="68"/>
        <end position="78"/>
    </location>
</feature>
<dbReference type="PROSITE" id="PS50158">
    <property type="entry name" value="ZF_CCHC"/>
    <property type="match status" value="1"/>
</dbReference>
<dbReference type="InterPro" id="IPR005162">
    <property type="entry name" value="Retrotrans_gag_dom"/>
</dbReference>
<dbReference type="SUPFAM" id="SSF50630">
    <property type="entry name" value="Acid proteases"/>
    <property type="match status" value="1"/>
</dbReference>
<gene>
    <name evidence="4" type="ORF">Tco_0705467</name>
</gene>
<dbReference type="Pfam" id="PF03732">
    <property type="entry name" value="Retrotrans_gag"/>
    <property type="match status" value="1"/>
</dbReference>
<evidence type="ECO:0000313" key="5">
    <source>
        <dbReference type="Proteomes" id="UP001151760"/>
    </source>
</evidence>
<protein>
    <submittedName>
        <fullName evidence="4">Reverse transcriptase domain-containing protein</fullName>
    </submittedName>
</protein>
<feature type="compositionally biased region" description="Gly residues" evidence="2">
    <location>
        <begin position="52"/>
        <end position="67"/>
    </location>
</feature>
<feature type="domain" description="CCHC-type" evidence="3">
    <location>
        <begin position="219"/>
        <end position="234"/>
    </location>
</feature>
<dbReference type="Gene3D" id="2.40.70.10">
    <property type="entry name" value="Acid Proteases"/>
    <property type="match status" value="1"/>
</dbReference>
<dbReference type="Proteomes" id="UP001151760">
    <property type="component" value="Unassembled WGS sequence"/>
</dbReference>
<evidence type="ECO:0000313" key="4">
    <source>
        <dbReference type="EMBL" id="GJS72626.1"/>
    </source>
</evidence>
<keyword evidence="4" id="KW-0808">Transferase</keyword>
<dbReference type="EMBL" id="BQNB010010093">
    <property type="protein sequence ID" value="GJS72626.1"/>
    <property type="molecule type" value="Genomic_DNA"/>
</dbReference>
<dbReference type="Pfam" id="PF08284">
    <property type="entry name" value="RVP_2"/>
    <property type="match status" value="1"/>
</dbReference>
<dbReference type="GO" id="GO:0003964">
    <property type="term" value="F:RNA-directed DNA polymerase activity"/>
    <property type="evidence" value="ECO:0007669"/>
    <property type="project" value="UniProtKB-KW"/>
</dbReference>